<protein>
    <recommendedName>
        <fullName evidence="3">Chemotaxis protein</fullName>
    </recommendedName>
</protein>
<evidence type="ECO:0000313" key="2">
    <source>
        <dbReference type="Proteomes" id="UP001336314"/>
    </source>
</evidence>
<dbReference type="EMBL" id="JAUHLI010000003">
    <property type="protein sequence ID" value="MEE2000711.1"/>
    <property type="molecule type" value="Genomic_DNA"/>
</dbReference>
<evidence type="ECO:0000313" key="1">
    <source>
        <dbReference type="EMBL" id="MEE2000711.1"/>
    </source>
</evidence>
<reference evidence="1 2" key="1">
    <citation type="submission" date="2023-07" db="EMBL/GenBank/DDBJ databases">
        <title>Alkalimonas sp., MEB108 novel, alkaliphilic bacterium isolated from Lonar Lake, India.</title>
        <authorList>
            <person name="Joshi A."/>
            <person name="Thite S."/>
        </authorList>
    </citation>
    <scope>NUCLEOTIDE SEQUENCE [LARGE SCALE GENOMIC DNA]</scope>
    <source>
        <strain evidence="1 2">MEB108</strain>
    </source>
</reference>
<comment type="caution">
    <text evidence="1">The sequence shown here is derived from an EMBL/GenBank/DDBJ whole genome shotgun (WGS) entry which is preliminary data.</text>
</comment>
<sequence length="212" mass="24036">AARLMDSSKDSLQLTLGNIEQSLLQTKNVVEEELQLFRTNYQSSLTEFFNEQNNLLEQTLGSQRDGLAKVVDDCHAIFIEEYERRKELSTELGANLSDMQHAVDLVSNLVQSVRMLDAAYVNTIEQAASSIGRQLSGVEKQYQASQQVLTQFMEQVPDALNSYFDRANEGHIKFFTGMDEAATRIHQRLLQSAEYLVSAQITKQQFEMDEVS</sequence>
<keyword evidence="2" id="KW-1185">Reference proteome</keyword>
<proteinExistence type="predicted"/>
<name>A0ABU7J2L6_9GAMM</name>
<accession>A0ABU7J2L6</accession>
<gene>
    <name evidence="1" type="ORF">QWY20_04545</name>
</gene>
<evidence type="ECO:0008006" key="3">
    <source>
        <dbReference type="Google" id="ProtNLM"/>
    </source>
</evidence>
<feature type="non-terminal residue" evidence="1">
    <location>
        <position position="1"/>
    </location>
</feature>
<dbReference type="Proteomes" id="UP001336314">
    <property type="component" value="Unassembled WGS sequence"/>
</dbReference>
<organism evidence="1 2">
    <name type="scientific">Alkalimonas cellulosilytica</name>
    <dbReference type="NCBI Taxonomy" id="3058395"/>
    <lineage>
        <taxon>Bacteria</taxon>
        <taxon>Pseudomonadati</taxon>
        <taxon>Pseudomonadota</taxon>
        <taxon>Gammaproteobacteria</taxon>
        <taxon>Alkalimonas</taxon>
    </lineage>
</organism>